<evidence type="ECO:0000313" key="3">
    <source>
        <dbReference type="Proteomes" id="UP000321234"/>
    </source>
</evidence>
<evidence type="ECO:0000313" key="2">
    <source>
        <dbReference type="EMBL" id="TXR58008.1"/>
    </source>
</evidence>
<gene>
    <name evidence="2" type="ORF">FMM08_01945</name>
</gene>
<organism evidence="2 3">
    <name type="scientific">Quadrisphaera setariae</name>
    <dbReference type="NCBI Taxonomy" id="2593304"/>
    <lineage>
        <taxon>Bacteria</taxon>
        <taxon>Bacillati</taxon>
        <taxon>Actinomycetota</taxon>
        <taxon>Actinomycetes</taxon>
        <taxon>Kineosporiales</taxon>
        <taxon>Kineosporiaceae</taxon>
        <taxon>Quadrisphaera</taxon>
    </lineage>
</organism>
<sequence length="185" mass="19193">MTSSRRTRSALVGGAMCAALLAATSASTAVASTSQRPEDDFLEVLAPVSGSFFNHDNGRVVLEPGVEYAVVTSGSDRHLVDSLAAAPLAAALGAPVLLAGDGASGATHPGYYQSGRLRYDKREVRYVVVGQAAFDDGLVTMLDGELRARTGTQHTVVGLVKGGDRYDTADALAELSERARQAKGV</sequence>
<feature type="chain" id="PRO_5022738936" evidence="1">
    <location>
        <begin position="32"/>
        <end position="185"/>
    </location>
</feature>
<comment type="caution">
    <text evidence="2">The sequence shown here is derived from an EMBL/GenBank/DDBJ whole genome shotgun (WGS) entry which is preliminary data.</text>
</comment>
<accession>A0A5C8ZLT1</accession>
<dbReference type="Proteomes" id="UP000321234">
    <property type="component" value="Unassembled WGS sequence"/>
</dbReference>
<name>A0A5C8ZLT1_9ACTN</name>
<dbReference type="EMBL" id="VKAC01000001">
    <property type="protein sequence ID" value="TXR58008.1"/>
    <property type="molecule type" value="Genomic_DNA"/>
</dbReference>
<dbReference type="Gene3D" id="3.40.50.12090">
    <property type="match status" value="1"/>
</dbReference>
<reference evidence="2 3" key="1">
    <citation type="submission" date="2019-07" db="EMBL/GenBank/DDBJ databases">
        <title>Quadrisphaera sp. strain DD2A genome sequencing and assembly.</title>
        <authorList>
            <person name="Kim I."/>
        </authorList>
    </citation>
    <scope>NUCLEOTIDE SEQUENCE [LARGE SCALE GENOMIC DNA]</scope>
    <source>
        <strain evidence="2 3">DD2A</strain>
    </source>
</reference>
<dbReference type="AlphaFoldDB" id="A0A5C8ZLT1"/>
<dbReference type="RefSeq" id="WP_147924619.1">
    <property type="nucleotide sequence ID" value="NZ_VKAC01000001.1"/>
</dbReference>
<keyword evidence="1" id="KW-0732">Signal</keyword>
<dbReference type="InterPro" id="IPR007253">
    <property type="entry name" value="Cell_wall-bd_2"/>
</dbReference>
<feature type="signal peptide" evidence="1">
    <location>
        <begin position="1"/>
        <end position="31"/>
    </location>
</feature>
<dbReference type="OrthoDB" id="9846660at2"/>
<dbReference type="Pfam" id="PF04122">
    <property type="entry name" value="CW_binding_2"/>
    <property type="match status" value="1"/>
</dbReference>
<proteinExistence type="predicted"/>
<evidence type="ECO:0000256" key="1">
    <source>
        <dbReference type="SAM" id="SignalP"/>
    </source>
</evidence>
<protein>
    <submittedName>
        <fullName evidence="2">Uncharacterized protein</fullName>
    </submittedName>
</protein>
<keyword evidence="3" id="KW-1185">Reference proteome</keyword>